<dbReference type="EMBL" id="BMKG01000012">
    <property type="protein sequence ID" value="GGC07539.1"/>
    <property type="molecule type" value="Genomic_DNA"/>
</dbReference>
<sequence length="84" mass="9585">MEKVILVPQYETEDLGFLAVQFYPNDLVEVLVTNKAETYPGYTYPRPSKDYAMNSVTSELFPTSGLRTFTRKEMLQDANSAHDT</sequence>
<dbReference type="Proteomes" id="UP000622638">
    <property type="component" value="Unassembled WGS sequence"/>
</dbReference>
<evidence type="ECO:0000313" key="1">
    <source>
        <dbReference type="EMBL" id="GGC07539.1"/>
    </source>
</evidence>
<proteinExistence type="predicted"/>
<gene>
    <name evidence="1" type="ORF">GCM10011572_31520</name>
</gene>
<keyword evidence="2" id="KW-1185">Reference proteome</keyword>
<organism evidence="1 2">
    <name type="scientific">Pseudoduganella buxea</name>
    <dbReference type="NCBI Taxonomy" id="1949069"/>
    <lineage>
        <taxon>Bacteria</taxon>
        <taxon>Pseudomonadati</taxon>
        <taxon>Pseudomonadota</taxon>
        <taxon>Betaproteobacteria</taxon>
        <taxon>Burkholderiales</taxon>
        <taxon>Oxalobacteraceae</taxon>
        <taxon>Telluria group</taxon>
        <taxon>Pseudoduganella</taxon>
    </lineage>
</organism>
<protein>
    <submittedName>
        <fullName evidence="1">Uncharacterized protein</fullName>
    </submittedName>
</protein>
<comment type="caution">
    <text evidence="1">The sequence shown here is derived from an EMBL/GenBank/DDBJ whole genome shotgun (WGS) entry which is preliminary data.</text>
</comment>
<reference evidence="2" key="1">
    <citation type="journal article" date="2019" name="Int. J. Syst. Evol. Microbiol.">
        <title>The Global Catalogue of Microorganisms (GCM) 10K type strain sequencing project: providing services to taxonomists for standard genome sequencing and annotation.</title>
        <authorList>
            <consortium name="The Broad Institute Genomics Platform"/>
            <consortium name="The Broad Institute Genome Sequencing Center for Infectious Disease"/>
            <person name="Wu L."/>
            <person name="Ma J."/>
        </authorList>
    </citation>
    <scope>NUCLEOTIDE SEQUENCE [LARGE SCALE GENOMIC DNA]</scope>
    <source>
        <strain evidence="2">CGMCC 1.15931</strain>
    </source>
</reference>
<accession>A0ABQ1KQG2</accession>
<name>A0ABQ1KQG2_9BURK</name>
<evidence type="ECO:0000313" key="2">
    <source>
        <dbReference type="Proteomes" id="UP000622638"/>
    </source>
</evidence>